<evidence type="ECO:0000259" key="1">
    <source>
        <dbReference type="Pfam" id="PF08501"/>
    </source>
</evidence>
<dbReference type="OrthoDB" id="204377at2759"/>
<proteinExistence type="predicted"/>
<dbReference type="InterPro" id="IPR036291">
    <property type="entry name" value="NAD(P)-bd_dom_sf"/>
</dbReference>
<name>A0A5C5FTX1_9BASI</name>
<dbReference type="Gene3D" id="3.40.50.720">
    <property type="entry name" value="NAD(P)-binding Rossmann-like Domain"/>
    <property type="match status" value="1"/>
</dbReference>
<dbReference type="AlphaFoldDB" id="A0A5C5FTX1"/>
<dbReference type="InterPro" id="IPR013708">
    <property type="entry name" value="Shikimate_DH-bd_N"/>
</dbReference>
<dbReference type="EMBL" id="SOZI01000085">
    <property type="protein sequence ID" value="TNY19789.1"/>
    <property type="molecule type" value="Genomic_DNA"/>
</dbReference>
<protein>
    <recommendedName>
        <fullName evidence="1">Shikimate dehydrogenase substrate binding N-terminal domain-containing protein</fullName>
    </recommendedName>
</protein>
<gene>
    <name evidence="2" type="ORF">DMC30DRAFT_447655</name>
</gene>
<dbReference type="SUPFAM" id="SSF53223">
    <property type="entry name" value="Aminoacid dehydrogenase-like, N-terminal domain"/>
    <property type="match status" value="1"/>
</dbReference>
<comment type="caution">
    <text evidence="2">The sequence shown here is derived from an EMBL/GenBank/DDBJ whole genome shotgun (WGS) entry which is preliminary data.</text>
</comment>
<dbReference type="InterPro" id="IPR046346">
    <property type="entry name" value="Aminoacid_DH-like_N_sf"/>
</dbReference>
<evidence type="ECO:0000313" key="3">
    <source>
        <dbReference type="Proteomes" id="UP000311382"/>
    </source>
</evidence>
<dbReference type="PANTHER" id="PTHR21089:SF26">
    <property type="entry name" value="AROM POLYPEPTIDE, PUTATIVE-RELATED"/>
    <property type="match status" value="1"/>
</dbReference>
<sequence>MPAIASSGPPARRAQADDERTCAALYGSNVSGSPAPRVFRCVYDAIGLPRHQYGLVGCPSLESEPNAWSDALKQPDTLGTCITMPLKLPAYDRVDELTEEALVTGCINTTFFRPSDPSDPLSPPLVVGTNTDTPACLSVLLSSFLSLPSPFPPSAPRAFSPAAKAAALAVGGGGATRAAVHALQQLGCAPIYVVNRDEGETEAMRAHFAKWRWDVRALRSVGDAERELEGLEKDGGRVVCGVGAIPCAEPTTDGERMVYDVAEAVFARRYERRAGEAEDEGTLRLPERPVFVDMAYKPPMTRLRVKAEEHGWKSLCGTEVVLENCFAQCHLWTAIEVPADVRQKARELLEQEQ</sequence>
<reference evidence="2 3" key="1">
    <citation type="submission" date="2019-03" db="EMBL/GenBank/DDBJ databases">
        <title>Rhodosporidium diobovatum UCD-FST 08-225 genome sequencing, assembly, and annotation.</title>
        <authorList>
            <person name="Fakankun I.U."/>
            <person name="Fristensky B."/>
            <person name="Levin D.B."/>
        </authorList>
    </citation>
    <scope>NUCLEOTIDE SEQUENCE [LARGE SCALE GENOMIC DNA]</scope>
    <source>
        <strain evidence="2 3">UCD-FST 08-225</strain>
    </source>
</reference>
<feature type="domain" description="Shikimate dehydrogenase substrate binding N-terminal" evidence="1">
    <location>
        <begin position="25"/>
        <end position="109"/>
    </location>
</feature>
<dbReference type="GO" id="GO:0019632">
    <property type="term" value="P:shikimate metabolic process"/>
    <property type="evidence" value="ECO:0007669"/>
    <property type="project" value="TreeGrafter"/>
</dbReference>
<accession>A0A5C5FTX1</accession>
<dbReference type="PANTHER" id="PTHR21089">
    <property type="entry name" value="SHIKIMATE DEHYDROGENASE"/>
    <property type="match status" value="1"/>
</dbReference>
<dbReference type="STRING" id="5288.A0A5C5FTX1"/>
<organism evidence="2 3">
    <name type="scientific">Rhodotorula diobovata</name>
    <dbReference type="NCBI Taxonomy" id="5288"/>
    <lineage>
        <taxon>Eukaryota</taxon>
        <taxon>Fungi</taxon>
        <taxon>Dikarya</taxon>
        <taxon>Basidiomycota</taxon>
        <taxon>Pucciniomycotina</taxon>
        <taxon>Microbotryomycetes</taxon>
        <taxon>Sporidiobolales</taxon>
        <taxon>Sporidiobolaceae</taxon>
        <taxon>Rhodotorula</taxon>
    </lineage>
</organism>
<dbReference type="GO" id="GO:0004764">
    <property type="term" value="F:shikimate 3-dehydrogenase (NADP+) activity"/>
    <property type="evidence" value="ECO:0007669"/>
    <property type="project" value="InterPro"/>
</dbReference>
<dbReference type="Pfam" id="PF08501">
    <property type="entry name" value="Shikimate_dh_N"/>
    <property type="match status" value="1"/>
</dbReference>
<dbReference type="Proteomes" id="UP000311382">
    <property type="component" value="Unassembled WGS sequence"/>
</dbReference>
<dbReference type="InterPro" id="IPR022893">
    <property type="entry name" value="Shikimate_DH_fam"/>
</dbReference>
<dbReference type="GO" id="GO:0009423">
    <property type="term" value="P:chorismate biosynthetic process"/>
    <property type="evidence" value="ECO:0007669"/>
    <property type="project" value="TreeGrafter"/>
</dbReference>
<dbReference type="SUPFAM" id="SSF51735">
    <property type="entry name" value="NAD(P)-binding Rossmann-fold domains"/>
    <property type="match status" value="1"/>
</dbReference>
<evidence type="ECO:0000313" key="2">
    <source>
        <dbReference type="EMBL" id="TNY19789.1"/>
    </source>
</evidence>
<dbReference type="Gene3D" id="3.40.50.10860">
    <property type="entry name" value="Leucine Dehydrogenase, chain A, domain 1"/>
    <property type="match status" value="1"/>
</dbReference>
<keyword evidence="3" id="KW-1185">Reference proteome</keyword>